<name>A0A0E9TIG0_ANGAN</name>
<evidence type="ECO:0000313" key="1">
    <source>
        <dbReference type="EMBL" id="JAH52705.1"/>
    </source>
</evidence>
<accession>A0A0E9TIG0</accession>
<reference evidence="1" key="2">
    <citation type="journal article" date="2015" name="Fish Shellfish Immunol.">
        <title>Early steps in the European eel (Anguilla anguilla)-Vibrio vulnificus interaction in the gills: Role of the RtxA13 toxin.</title>
        <authorList>
            <person name="Callol A."/>
            <person name="Pajuelo D."/>
            <person name="Ebbesson L."/>
            <person name="Teles M."/>
            <person name="MacKenzie S."/>
            <person name="Amaro C."/>
        </authorList>
    </citation>
    <scope>NUCLEOTIDE SEQUENCE</scope>
</reference>
<protein>
    <submittedName>
        <fullName evidence="1">Uncharacterized protein</fullName>
    </submittedName>
</protein>
<proteinExistence type="predicted"/>
<organism evidence="1">
    <name type="scientific">Anguilla anguilla</name>
    <name type="common">European freshwater eel</name>
    <name type="synonym">Muraena anguilla</name>
    <dbReference type="NCBI Taxonomy" id="7936"/>
    <lineage>
        <taxon>Eukaryota</taxon>
        <taxon>Metazoa</taxon>
        <taxon>Chordata</taxon>
        <taxon>Craniata</taxon>
        <taxon>Vertebrata</taxon>
        <taxon>Euteleostomi</taxon>
        <taxon>Actinopterygii</taxon>
        <taxon>Neopterygii</taxon>
        <taxon>Teleostei</taxon>
        <taxon>Anguilliformes</taxon>
        <taxon>Anguillidae</taxon>
        <taxon>Anguilla</taxon>
    </lineage>
</organism>
<sequence length="24" mass="2581">MRLLCQAVSTSLCCGYMHCSSALC</sequence>
<dbReference type="EMBL" id="GBXM01055872">
    <property type="protein sequence ID" value="JAH52705.1"/>
    <property type="molecule type" value="Transcribed_RNA"/>
</dbReference>
<dbReference type="AlphaFoldDB" id="A0A0E9TIG0"/>
<reference evidence="1" key="1">
    <citation type="submission" date="2014-11" db="EMBL/GenBank/DDBJ databases">
        <authorList>
            <person name="Amaro Gonzalez C."/>
        </authorList>
    </citation>
    <scope>NUCLEOTIDE SEQUENCE</scope>
</reference>